<dbReference type="PANTHER" id="PTHR48070:SF4">
    <property type="entry name" value="ESTERASE ALNB"/>
    <property type="match status" value="1"/>
</dbReference>
<dbReference type="GO" id="GO:0005634">
    <property type="term" value="C:nucleus"/>
    <property type="evidence" value="ECO:0007669"/>
    <property type="project" value="TreeGrafter"/>
</dbReference>
<proteinExistence type="predicted"/>
<keyword evidence="1" id="KW-0378">Hydrolase</keyword>
<keyword evidence="4" id="KW-1185">Reference proteome</keyword>
<accession>A0A395NB80</accession>
<dbReference type="OrthoDB" id="414698at2759"/>
<evidence type="ECO:0000313" key="4">
    <source>
        <dbReference type="Proteomes" id="UP000266272"/>
    </source>
</evidence>
<dbReference type="InterPro" id="IPR005645">
    <property type="entry name" value="FSH-like_dom"/>
</dbReference>
<dbReference type="InterPro" id="IPR050593">
    <property type="entry name" value="LovG"/>
</dbReference>
<name>A0A395NB80_TRIAR</name>
<dbReference type="GO" id="GO:0016787">
    <property type="term" value="F:hydrolase activity"/>
    <property type="evidence" value="ECO:0007669"/>
    <property type="project" value="UniProtKB-KW"/>
</dbReference>
<dbReference type="SUPFAM" id="SSF53474">
    <property type="entry name" value="alpha/beta-Hydrolases"/>
    <property type="match status" value="1"/>
</dbReference>
<dbReference type="InterPro" id="IPR029058">
    <property type="entry name" value="AB_hydrolase_fold"/>
</dbReference>
<comment type="caution">
    <text evidence="3">The sequence shown here is derived from an EMBL/GenBank/DDBJ whole genome shotgun (WGS) entry which is preliminary data.</text>
</comment>
<dbReference type="Proteomes" id="UP000266272">
    <property type="component" value="Unassembled WGS sequence"/>
</dbReference>
<dbReference type="GO" id="GO:0005737">
    <property type="term" value="C:cytoplasm"/>
    <property type="evidence" value="ECO:0007669"/>
    <property type="project" value="TreeGrafter"/>
</dbReference>
<dbReference type="EMBL" id="PXOA01000657">
    <property type="protein sequence ID" value="RFU73356.1"/>
    <property type="molecule type" value="Genomic_DNA"/>
</dbReference>
<dbReference type="AlphaFoldDB" id="A0A395NB80"/>
<dbReference type="Pfam" id="PF03959">
    <property type="entry name" value="FSH1"/>
    <property type="match status" value="1"/>
</dbReference>
<dbReference type="Gene3D" id="3.40.50.1820">
    <property type="entry name" value="alpha/beta hydrolase"/>
    <property type="match status" value="1"/>
</dbReference>
<sequence>MEKTKNSALCGFFAYTEEEALARYVGRSIAKTERRKALADSFPTGVRSLSSRQSVGLSGADAIADEFFGWFDEPITEAQSQELLLGLVDFIAANGPFQGLMGFSEGGMVAAMLLAEDAREPFADFRCGIFLSTGPTLDPAGIREEPVTLRCLDPAVDGVVIRVPTAHIVGSNEPFARLLKLSPLADLLSGMGDPEKLHQRLFQLCDDKERELFAHQLGHEVPGARSPEGLSGALSVIERTIERAESR</sequence>
<evidence type="ECO:0000313" key="3">
    <source>
        <dbReference type="EMBL" id="RFU73356.1"/>
    </source>
</evidence>
<dbReference type="PANTHER" id="PTHR48070">
    <property type="entry name" value="ESTERASE OVCA2"/>
    <property type="match status" value="1"/>
</dbReference>
<gene>
    <name evidence="3" type="ORF">TARUN_8878</name>
</gene>
<protein>
    <recommendedName>
        <fullName evidence="2">Serine hydrolase domain-containing protein</fullName>
    </recommendedName>
</protein>
<feature type="domain" description="Serine hydrolase" evidence="2">
    <location>
        <begin position="41"/>
        <end position="224"/>
    </location>
</feature>
<evidence type="ECO:0000259" key="2">
    <source>
        <dbReference type="Pfam" id="PF03959"/>
    </source>
</evidence>
<organism evidence="3 4">
    <name type="scientific">Trichoderma arundinaceum</name>
    <dbReference type="NCBI Taxonomy" id="490622"/>
    <lineage>
        <taxon>Eukaryota</taxon>
        <taxon>Fungi</taxon>
        <taxon>Dikarya</taxon>
        <taxon>Ascomycota</taxon>
        <taxon>Pezizomycotina</taxon>
        <taxon>Sordariomycetes</taxon>
        <taxon>Hypocreomycetidae</taxon>
        <taxon>Hypocreales</taxon>
        <taxon>Hypocreaceae</taxon>
        <taxon>Trichoderma</taxon>
    </lineage>
</organism>
<evidence type="ECO:0000256" key="1">
    <source>
        <dbReference type="ARBA" id="ARBA00022801"/>
    </source>
</evidence>
<dbReference type="STRING" id="490622.A0A395NB80"/>
<dbReference type="GO" id="GO:0019748">
    <property type="term" value="P:secondary metabolic process"/>
    <property type="evidence" value="ECO:0007669"/>
    <property type="project" value="TreeGrafter"/>
</dbReference>
<reference evidence="3 4" key="1">
    <citation type="journal article" date="2018" name="PLoS Pathog.">
        <title>Evolution of structural diversity of trichothecenes, a family of toxins produced by plant pathogenic and entomopathogenic fungi.</title>
        <authorList>
            <person name="Proctor R.H."/>
            <person name="McCormick S.P."/>
            <person name="Kim H.S."/>
            <person name="Cardoza R.E."/>
            <person name="Stanley A.M."/>
            <person name="Lindo L."/>
            <person name="Kelly A."/>
            <person name="Brown D.W."/>
            <person name="Lee T."/>
            <person name="Vaughan M.M."/>
            <person name="Alexander N.J."/>
            <person name="Busman M."/>
            <person name="Gutierrez S."/>
        </authorList>
    </citation>
    <scope>NUCLEOTIDE SEQUENCE [LARGE SCALE GENOMIC DNA]</scope>
    <source>
        <strain evidence="3 4">IBT 40837</strain>
    </source>
</reference>